<keyword evidence="2" id="KW-0548">Nucleotidyltransferase</keyword>
<dbReference type="SUPFAM" id="SSF53448">
    <property type="entry name" value="Nucleotide-diphospho-sugar transferases"/>
    <property type="match status" value="1"/>
</dbReference>
<dbReference type="EMBL" id="LR778175">
    <property type="protein sequence ID" value="CAB1275223.1"/>
    <property type="molecule type" value="Genomic_DNA"/>
</dbReference>
<dbReference type="PANTHER" id="PTHR43584:SF8">
    <property type="entry name" value="N-ACETYLMURAMATE ALPHA-1-PHOSPHATE URIDYLYLTRANSFERASE"/>
    <property type="match status" value="1"/>
</dbReference>
<evidence type="ECO:0000256" key="3">
    <source>
        <dbReference type="ARBA" id="ARBA00022842"/>
    </source>
</evidence>
<keyword evidence="3" id="KW-0460">Magnesium</keyword>
<dbReference type="Pfam" id="PF12804">
    <property type="entry name" value="NTP_transf_3"/>
    <property type="match status" value="1"/>
</dbReference>
<dbReference type="Proteomes" id="UP000516072">
    <property type="component" value="Chromosome"/>
</dbReference>
<keyword evidence="6" id="KW-1185">Reference proteome</keyword>
<dbReference type="InterPro" id="IPR025877">
    <property type="entry name" value="MobA-like_NTP_Trfase"/>
</dbReference>
<accession>A0A7G1Q8T8</accession>
<keyword evidence="1" id="KW-0808">Transferase</keyword>
<feature type="domain" description="MobA-like NTP transferase" evidence="4">
    <location>
        <begin position="3"/>
        <end position="126"/>
    </location>
</feature>
<evidence type="ECO:0000256" key="2">
    <source>
        <dbReference type="ARBA" id="ARBA00022695"/>
    </source>
</evidence>
<dbReference type="KEGG" id="ntg:NSCAC_0559"/>
<proteinExistence type="predicted"/>
<protein>
    <recommendedName>
        <fullName evidence="4">MobA-like NTP transferase domain-containing protein</fullName>
    </recommendedName>
</protein>
<gene>
    <name evidence="5" type="ORF">NSCAC_0559</name>
</gene>
<reference evidence="5 6" key="1">
    <citation type="submission" date="2020-03" db="EMBL/GenBank/DDBJ databases">
        <authorList>
            <person name="Picone N."/>
        </authorList>
    </citation>
    <scope>NUCLEOTIDE SEQUENCE [LARGE SCALE GENOMIC DNA]</scope>
    <source>
        <strain evidence="5">NSCAC1</strain>
    </source>
</reference>
<evidence type="ECO:0000313" key="6">
    <source>
        <dbReference type="Proteomes" id="UP000516072"/>
    </source>
</evidence>
<evidence type="ECO:0000256" key="1">
    <source>
        <dbReference type="ARBA" id="ARBA00022679"/>
    </source>
</evidence>
<dbReference type="InterPro" id="IPR029044">
    <property type="entry name" value="Nucleotide-diphossugar_trans"/>
</dbReference>
<sequence length="253" mass="29093">MRAIILAAGRGKRLAGYIDQPKCLLKIHESASLLVRHLSILEYLGIQKITFGLGYQADKIKKVLGNYSSHIQFNIEYNPNFNQGSVVTLWTLREYLRLKEDILLMDADVLYDYQICQRLLQSLHDNCLLLDRQVDINDGEPVKVCLRHGVPIEFRKNISKNIPYDLVGESVGFFRFSAEIASQLADRCQYYIDHKYYDTPHEEAIRDILLANPRCFGIEDITGLPWIEIDFPADITRAQQIIFPHIQPTPKAS</sequence>
<dbReference type="Gene3D" id="3.90.550.10">
    <property type="entry name" value="Spore Coat Polysaccharide Biosynthesis Protein SpsA, Chain A"/>
    <property type="match status" value="1"/>
</dbReference>
<dbReference type="RefSeq" id="WP_197744905.1">
    <property type="nucleotide sequence ID" value="NZ_LR778175.1"/>
</dbReference>
<name>A0A7G1Q8T8_9GAMM</name>
<dbReference type="AlphaFoldDB" id="A0A7G1Q8T8"/>
<evidence type="ECO:0000313" key="5">
    <source>
        <dbReference type="EMBL" id="CAB1275223.1"/>
    </source>
</evidence>
<dbReference type="InterPro" id="IPR050065">
    <property type="entry name" value="GlmU-like"/>
</dbReference>
<evidence type="ECO:0000259" key="4">
    <source>
        <dbReference type="Pfam" id="PF12804"/>
    </source>
</evidence>
<dbReference type="CDD" id="cd02523">
    <property type="entry name" value="PC_cytidylyltransferase"/>
    <property type="match status" value="1"/>
</dbReference>
<dbReference type="GO" id="GO:0016779">
    <property type="term" value="F:nucleotidyltransferase activity"/>
    <property type="evidence" value="ECO:0007669"/>
    <property type="project" value="UniProtKB-KW"/>
</dbReference>
<organism evidence="5 6">
    <name type="scientific">Candidatus Nitrosacidococcus tergens</name>
    <dbReference type="NCBI Taxonomy" id="553981"/>
    <lineage>
        <taxon>Bacteria</taxon>
        <taxon>Pseudomonadati</taxon>
        <taxon>Pseudomonadota</taxon>
        <taxon>Gammaproteobacteria</taxon>
        <taxon>Chromatiales</taxon>
        <taxon>Chromatiaceae</taxon>
        <taxon>Candidatus Nitrosacidococcus</taxon>
    </lineage>
</organism>
<dbReference type="PANTHER" id="PTHR43584">
    <property type="entry name" value="NUCLEOTIDYL TRANSFERASE"/>
    <property type="match status" value="1"/>
</dbReference>